<name>A0A8J3MY98_9CHLR</name>
<dbReference type="PANTHER" id="PTHR43279:SF1">
    <property type="entry name" value="CATECHOL-2,3-DIOXYGENASE"/>
    <property type="match status" value="1"/>
</dbReference>
<dbReference type="Gene3D" id="3.10.180.10">
    <property type="entry name" value="2,3-Dihydroxybiphenyl 1,2-Dioxygenase, domain 1"/>
    <property type="match status" value="1"/>
</dbReference>
<comment type="caution">
    <text evidence="2">The sequence shown here is derived from an EMBL/GenBank/DDBJ whole genome shotgun (WGS) entry which is preliminary data.</text>
</comment>
<dbReference type="PANTHER" id="PTHR43279">
    <property type="entry name" value="CATECHOL-2,3-DIOXYGENASE"/>
    <property type="match status" value="1"/>
</dbReference>
<dbReference type="EMBL" id="BNJF01000005">
    <property type="protein sequence ID" value="GHO49430.1"/>
    <property type="molecule type" value="Genomic_DNA"/>
</dbReference>
<evidence type="ECO:0000313" key="3">
    <source>
        <dbReference type="Proteomes" id="UP000612362"/>
    </source>
</evidence>
<sequence>MNHTAGNFPLSPDAHTGMVTLAVSSLDHSIAYYEQQLGFHVLEQNANSALLGIPGTALLALVQPEQVQPLPRFSTGLYHFAILLPSRADLAYVIHHLAQVRTPIDGMADHLVSEALYLSDPDGNGIEIYRDRPAPSGP</sequence>
<evidence type="ECO:0000313" key="2">
    <source>
        <dbReference type="EMBL" id="GHO49430.1"/>
    </source>
</evidence>
<dbReference type="InterPro" id="IPR037523">
    <property type="entry name" value="VOC_core"/>
</dbReference>
<reference evidence="2" key="1">
    <citation type="submission" date="2020-10" db="EMBL/GenBank/DDBJ databases">
        <title>Taxonomic study of unclassified bacteria belonging to the class Ktedonobacteria.</title>
        <authorList>
            <person name="Yabe S."/>
            <person name="Wang C.M."/>
            <person name="Zheng Y."/>
            <person name="Sakai Y."/>
            <person name="Cavaletti L."/>
            <person name="Monciardini P."/>
            <person name="Donadio S."/>
        </authorList>
    </citation>
    <scope>NUCLEOTIDE SEQUENCE</scope>
    <source>
        <strain evidence="2">SOSP1-1</strain>
    </source>
</reference>
<gene>
    <name evidence="2" type="ORF">KSX_75930</name>
</gene>
<dbReference type="RefSeq" id="WP_220198551.1">
    <property type="nucleotide sequence ID" value="NZ_BNJF01000005.1"/>
</dbReference>
<dbReference type="SUPFAM" id="SSF54593">
    <property type="entry name" value="Glyoxalase/Bleomycin resistance protein/Dihydroxybiphenyl dioxygenase"/>
    <property type="match status" value="1"/>
</dbReference>
<evidence type="ECO:0000259" key="1">
    <source>
        <dbReference type="PROSITE" id="PS51819"/>
    </source>
</evidence>
<feature type="domain" description="VOC" evidence="1">
    <location>
        <begin position="15"/>
        <end position="131"/>
    </location>
</feature>
<dbReference type="InterPro" id="IPR029068">
    <property type="entry name" value="Glyas_Bleomycin-R_OHBP_Dase"/>
</dbReference>
<accession>A0A8J3MY98</accession>
<organism evidence="2 3">
    <name type="scientific">Ktedonospora formicarum</name>
    <dbReference type="NCBI Taxonomy" id="2778364"/>
    <lineage>
        <taxon>Bacteria</taxon>
        <taxon>Bacillati</taxon>
        <taxon>Chloroflexota</taxon>
        <taxon>Ktedonobacteria</taxon>
        <taxon>Ktedonobacterales</taxon>
        <taxon>Ktedonobacteraceae</taxon>
        <taxon>Ktedonospora</taxon>
    </lineage>
</organism>
<dbReference type="InterPro" id="IPR004360">
    <property type="entry name" value="Glyas_Fos-R_dOase_dom"/>
</dbReference>
<protein>
    <recommendedName>
        <fullName evidence="1">VOC domain-containing protein</fullName>
    </recommendedName>
</protein>
<dbReference type="AlphaFoldDB" id="A0A8J3MY98"/>
<keyword evidence="3" id="KW-1185">Reference proteome</keyword>
<dbReference type="Pfam" id="PF00903">
    <property type="entry name" value="Glyoxalase"/>
    <property type="match status" value="1"/>
</dbReference>
<proteinExistence type="predicted"/>
<dbReference type="PROSITE" id="PS51819">
    <property type="entry name" value="VOC"/>
    <property type="match status" value="1"/>
</dbReference>
<dbReference type="Proteomes" id="UP000612362">
    <property type="component" value="Unassembled WGS sequence"/>
</dbReference>